<evidence type="ECO:0000313" key="1">
    <source>
        <dbReference type="EMBL" id="KAK9694342.1"/>
    </source>
</evidence>
<dbReference type="GO" id="GO:0005737">
    <property type="term" value="C:cytoplasm"/>
    <property type="evidence" value="ECO:0007669"/>
    <property type="project" value="TreeGrafter"/>
</dbReference>
<dbReference type="GO" id="GO:0005096">
    <property type="term" value="F:GTPase activator activity"/>
    <property type="evidence" value="ECO:0007669"/>
    <property type="project" value="InterPro"/>
</dbReference>
<reference evidence="1 2" key="1">
    <citation type="journal article" date="2024" name="BMC Genomics">
        <title>De novo assembly and annotation of Popillia japonica's genome with initial clues to its potential as an invasive pest.</title>
        <authorList>
            <person name="Cucini C."/>
            <person name="Boschi S."/>
            <person name="Funari R."/>
            <person name="Cardaioli E."/>
            <person name="Iannotti N."/>
            <person name="Marturano G."/>
            <person name="Paoli F."/>
            <person name="Bruttini M."/>
            <person name="Carapelli A."/>
            <person name="Frati F."/>
            <person name="Nardi F."/>
        </authorList>
    </citation>
    <scope>NUCLEOTIDE SEQUENCE [LARGE SCALE GENOMIC DNA]</scope>
    <source>
        <strain evidence="1">DMR45628</strain>
    </source>
</reference>
<dbReference type="InterPro" id="IPR027107">
    <property type="entry name" value="Tuberin/Ral-act_asu"/>
</dbReference>
<accession>A0AAW1IW97</accession>
<comment type="caution">
    <text evidence="1">The sequence shown here is derived from an EMBL/GenBank/DDBJ whole genome shotgun (WGS) entry which is preliminary data.</text>
</comment>
<proteinExistence type="predicted"/>
<dbReference type="EMBL" id="JASPKY010000516">
    <property type="protein sequence ID" value="KAK9694342.1"/>
    <property type="molecule type" value="Genomic_DNA"/>
</dbReference>
<name>A0AAW1IW97_POPJA</name>
<gene>
    <name evidence="1" type="ORF">QE152_g33616</name>
</gene>
<dbReference type="GO" id="GO:0005634">
    <property type="term" value="C:nucleus"/>
    <property type="evidence" value="ECO:0007669"/>
    <property type="project" value="InterPro"/>
</dbReference>
<dbReference type="Proteomes" id="UP001458880">
    <property type="component" value="Unassembled WGS sequence"/>
</dbReference>
<dbReference type="AlphaFoldDB" id="A0AAW1IW97"/>
<sequence length="128" mass="15053">MFSKKITDVKKSTTKIQDSKKDLATRTKHLRNILDTVDIAEAKGFCEANFSHIYHILYDTFIQAENNLRQRELSFHLVHKAHKEELDCALWILEQVLALLPELIHKRWQMHSLGHILAKLLHRPCYPN</sequence>
<evidence type="ECO:0000313" key="2">
    <source>
        <dbReference type="Proteomes" id="UP001458880"/>
    </source>
</evidence>
<dbReference type="PANTHER" id="PTHR10063:SF11">
    <property type="entry name" value="RHO GTPASE-ACTIVATING PROTEIN CG5521-RELATED"/>
    <property type="match status" value="1"/>
</dbReference>
<protein>
    <submittedName>
        <fullName evidence="1">Uncharacterized protein</fullName>
    </submittedName>
</protein>
<organism evidence="1 2">
    <name type="scientific">Popillia japonica</name>
    <name type="common">Japanese beetle</name>
    <dbReference type="NCBI Taxonomy" id="7064"/>
    <lineage>
        <taxon>Eukaryota</taxon>
        <taxon>Metazoa</taxon>
        <taxon>Ecdysozoa</taxon>
        <taxon>Arthropoda</taxon>
        <taxon>Hexapoda</taxon>
        <taxon>Insecta</taxon>
        <taxon>Pterygota</taxon>
        <taxon>Neoptera</taxon>
        <taxon>Endopterygota</taxon>
        <taxon>Coleoptera</taxon>
        <taxon>Polyphaga</taxon>
        <taxon>Scarabaeiformia</taxon>
        <taxon>Scarabaeidae</taxon>
        <taxon>Rutelinae</taxon>
        <taxon>Popillia</taxon>
    </lineage>
</organism>
<dbReference type="PANTHER" id="PTHR10063">
    <property type="entry name" value="TUBERIN"/>
    <property type="match status" value="1"/>
</dbReference>
<keyword evidence="2" id="KW-1185">Reference proteome</keyword>